<evidence type="ECO:0000259" key="6">
    <source>
        <dbReference type="Pfam" id="PF00905"/>
    </source>
</evidence>
<dbReference type="InterPro" id="IPR005311">
    <property type="entry name" value="PBP_dimer"/>
</dbReference>
<feature type="region of interest" description="Disordered" evidence="4">
    <location>
        <begin position="672"/>
        <end position="839"/>
    </location>
</feature>
<dbReference type="InterPro" id="IPR001460">
    <property type="entry name" value="PCN-bd_Tpept"/>
</dbReference>
<evidence type="ECO:0000313" key="8">
    <source>
        <dbReference type="EMBL" id="RGX31891.1"/>
    </source>
</evidence>
<evidence type="ECO:0000256" key="3">
    <source>
        <dbReference type="ARBA" id="ARBA00023136"/>
    </source>
</evidence>
<feature type="compositionally biased region" description="Low complexity" evidence="4">
    <location>
        <begin position="798"/>
        <end position="813"/>
    </location>
</feature>
<name>A0A413FJB9_9FIRM</name>
<feature type="region of interest" description="Disordered" evidence="4">
    <location>
        <begin position="1"/>
        <end position="31"/>
    </location>
</feature>
<evidence type="ECO:0000256" key="2">
    <source>
        <dbReference type="ARBA" id="ARBA00007171"/>
    </source>
</evidence>
<dbReference type="RefSeq" id="WP_117777087.1">
    <property type="nucleotide sequence ID" value="NZ_JAWRJJ010000330.1"/>
</dbReference>
<feature type="compositionally biased region" description="Low complexity" evidence="4">
    <location>
        <begin position="772"/>
        <end position="785"/>
    </location>
</feature>
<evidence type="ECO:0000256" key="5">
    <source>
        <dbReference type="SAM" id="Phobius"/>
    </source>
</evidence>
<feature type="compositionally biased region" description="Low complexity" evidence="4">
    <location>
        <begin position="1"/>
        <end position="10"/>
    </location>
</feature>
<feature type="compositionally biased region" description="Acidic residues" evidence="4">
    <location>
        <begin position="697"/>
        <end position="707"/>
    </location>
</feature>
<feature type="transmembrane region" description="Helical" evidence="5">
    <location>
        <begin position="42"/>
        <end position="64"/>
    </location>
</feature>
<dbReference type="OrthoDB" id="9804124at2"/>
<protein>
    <submittedName>
        <fullName evidence="8">Penicillin-binding protein 2</fullName>
    </submittedName>
</protein>
<dbReference type="InterPro" id="IPR050515">
    <property type="entry name" value="Beta-lactam/transpept"/>
</dbReference>
<keyword evidence="5" id="KW-0812">Transmembrane</keyword>
<dbReference type="Pfam" id="PF00905">
    <property type="entry name" value="Transpeptidase"/>
    <property type="match status" value="1"/>
</dbReference>
<feature type="domain" description="Penicillin-binding protein transpeptidase" evidence="6">
    <location>
        <begin position="302"/>
        <end position="661"/>
    </location>
</feature>
<dbReference type="SUPFAM" id="SSF56601">
    <property type="entry name" value="beta-lactamase/transpeptidase-like"/>
    <property type="match status" value="1"/>
</dbReference>
<dbReference type="PANTHER" id="PTHR30627:SF1">
    <property type="entry name" value="PEPTIDOGLYCAN D,D-TRANSPEPTIDASE FTSI"/>
    <property type="match status" value="1"/>
</dbReference>
<keyword evidence="3 5" id="KW-0472">Membrane</keyword>
<dbReference type="InterPro" id="IPR036138">
    <property type="entry name" value="PBP_dimer_sf"/>
</dbReference>
<dbReference type="PANTHER" id="PTHR30627">
    <property type="entry name" value="PEPTIDOGLYCAN D,D-TRANSPEPTIDASE"/>
    <property type="match status" value="1"/>
</dbReference>
<comment type="caution">
    <text evidence="8">The sequence shown here is derived from an EMBL/GenBank/DDBJ whole genome shotgun (WGS) entry which is preliminary data.</text>
</comment>
<dbReference type="SUPFAM" id="SSF56519">
    <property type="entry name" value="Penicillin binding protein dimerisation domain"/>
    <property type="match status" value="1"/>
</dbReference>
<reference evidence="8 9" key="1">
    <citation type="submission" date="2018-08" db="EMBL/GenBank/DDBJ databases">
        <title>A genome reference for cultivated species of the human gut microbiota.</title>
        <authorList>
            <person name="Zou Y."/>
            <person name="Xue W."/>
            <person name="Luo G."/>
        </authorList>
    </citation>
    <scope>NUCLEOTIDE SEQUENCE [LARGE SCALE GENOMIC DNA]</scope>
    <source>
        <strain evidence="8 9">AF04-15</strain>
    </source>
</reference>
<comment type="similarity">
    <text evidence="2">Belongs to the transpeptidase family.</text>
</comment>
<dbReference type="EMBL" id="QSBM01000002">
    <property type="protein sequence ID" value="RGX31891.1"/>
    <property type="molecule type" value="Genomic_DNA"/>
</dbReference>
<accession>A0A413FJB9</accession>
<dbReference type="AlphaFoldDB" id="A0A413FJB9"/>
<evidence type="ECO:0000256" key="1">
    <source>
        <dbReference type="ARBA" id="ARBA00004370"/>
    </source>
</evidence>
<feature type="domain" description="Penicillin-binding protein dimerisation" evidence="7">
    <location>
        <begin position="89"/>
        <end position="260"/>
    </location>
</feature>
<dbReference type="Proteomes" id="UP000283880">
    <property type="component" value="Unassembled WGS sequence"/>
</dbReference>
<dbReference type="GO" id="GO:0005886">
    <property type="term" value="C:plasma membrane"/>
    <property type="evidence" value="ECO:0007669"/>
    <property type="project" value="TreeGrafter"/>
</dbReference>
<dbReference type="InterPro" id="IPR012338">
    <property type="entry name" value="Beta-lactam/transpept-like"/>
</dbReference>
<evidence type="ECO:0000259" key="7">
    <source>
        <dbReference type="Pfam" id="PF03717"/>
    </source>
</evidence>
<feature type="compositionally biased region" description="Polar residues" evidence="4">
    <location>
        <begin position="749"/>
        <end position="767"/>
    </location>
</feature>
<sequence length="839" mass="91647">MRTSRNTNSGNRGGGPNGGPPGPKNKKRSDKKVFQKYMQEKLAITVLVITLALFALVMVLYRIIRDNNEQYNKIVLSQRQQQYDSRMIPYRRGDIVDRNGTYIAKSEKVYNLIIDPVQILYDKDHYLQPTIDALVQTFGYDAAELQNLIEERSKSPYVRYSKGRQLSYDQKAAFEQLQKDTNAAFKASEDDNESKKRVKGIWFEDEYRRVYPYNSMGCNVIGFSGGDGSTGTGGIEQFYNDQLTGTNGREYGYLDENANLEGVIKPAVNGRTVVSTIDVNIQNILQKYIDEWQTTVGSNVTAAIVMNPNNGEVLAMGSTRTFDLNNPRELNGYTDEELLELGKKEAVAVYKREHGGEKITEDQVLDYYSREDVISYGTQVAWNQIWRNFCVSDTYEPGSPSKIFTVAAGLEEGVLKGNESFECTGFKHVADRDIYCVKRTGHGWLNVQESLMQSCNVCLMDMAAMIGVDRFTKYQAIFGFGDKTGIDLPGEADTSGLVYHADNMGPTELATSSFGQGFNCTMVQMAAAYCSVINGGSYYEPHVVKQILNEQGSVVERKEPVLVRETVSQSTANFLKQTMFETVENGTGGAAAVAGYEVGGKTGTAERLPRKDKNYLVSFAGFAPVEDPQVFVYVVIDVPNYPPGPQQAHSSYASAIFSKIMTETLPYLNVFPTQDLPDEENVQGSLPESEGINVGEDGQEGESESAQEPETKQYETDEFVEGGEEAGSGLPDNVPVSDESEGGNVLPAGTQTRPSGQGANPNQSTTAADPGRATTAANSSRTTAADPGRATTAANSGRTTAADPDRPTAASRPAEGRPEGTESPAENGPGETIPVKPGD</sequence>
<dbReference type="GO" id="GO:0008658">
    <property type="term" value="F:penicillin binding"/>
    <property type="evidence" value="ECO:0007669"/>
    <property type="project" value="InterPro"/>
</dbReference>
<evidence type="ECO:0000313" key="9">
    <source>
        <dbReference type="Proteomes" id="UP000283880"/>
    </source>
</evidence>
<dbReference type="Pfam" id="PF03717">
    <property type="entry name" value="PBP_dimer"/>
    <property type="match status" value="1"/>
</dbReference>
<keyword evidence="5" id="KW-1133">Transmembrane helix</keyword>
<evidence type="ECO:0000256" key="4">
    <source>
        <dbReference type="SAM" id="MobiDB-lite"/>
    </source>
</evidence>
<organism evidence="8 9">
    <name type="scientific">Enterocloster asparagiformis</name>
    <dbReference type="NCBI Taxonomy" id="333367"/>
    <lineage>
        <taxon>Bacteria</taxon>
        <taxon>Bacillati</taxon>
        <taxon>Bacillota</taxon>
        <taxon>Clostridia</taxon>
        <taxon>Lachnospirales</taxon>
        <taxon>Lachnospiraceae</taxon>
        <taxon>Enterocloster</taxon>
    </lineage>
</organism>
<dbReference type="GO" id="GO:0071555">
    <property type="term" value="P:cell wall organization"/>
    <property type="evidence" value="ECO:0007669"/>
    <property type="project" value="TreeGrafter"/>
</dbReference>
<gene>
    <name evidence="8" type="ORF">DWV29_03570</name>
</gene>
<proteinExistence type="inferred from homology"/>
<dbReference type="Gene3D" id="3.40.710.10">
    <property type="entry name" value="DD-peptidase/beta-lactamase superfamily"/>
    <property type="match status" value="1"/>
</dbReference>
<comment type="subcellular location">
    <subcellularLocation>
        <location evidence="1">Membrane</location>
    </subcellularLocation>
</comment>
<dbReference type="Gene3D" id="3.90.1310.10">
    <property type="entry name" value="Penicillin-binding protein 2a (Domain 2)"/>
    <property type="match status" value="1"/>
</dbReference>